<evidence type="ECO:0000256" key="1">
    <source>
        <dbReference type="ARBA" id="ARBA00001936"/>
    </source>
</evidence>
<dbReference type="NCBIfam" id="TIGR01879">
    <property type="entry name" value="hydantase"/>
    <property type="match status" value="1"/>
</dbReference>
<dbReference type="Gene3D" id="3.30.70.360">
    <property type="match status" value="1"/>
</dbReference>
<comment type="subunit">
    <text evidence="3">Homodimer.</text>
</comment>
<dbReference type="InterPro" id="IPR002933">
    <property type="entry name" value="Peptidase_M20"/>
</dbReference>
<dbReference type="InterPro" id="IPR036264">
    <property type="entry name" value="Bact_exopeptidase_dim_dom"/>
</dbReference>
<protein>
    <submittedName>
        <fullName evidence="7">Zn-dependent hydrolase</fullName>
    </submittedName>
</protein>
<dbReference type="InterPro" id="IPR001261">
    <property type="entry name" value="ArgE/DapE_CS"/>
</dbReference>
<dbReference type="Pfam" id="PF01546">
    <property type="entry name" value="Peptidase_M20"/>
    <property type="match status" value="1"/>
</dbReference>
<dbReference type="PROSITE" id="PS00758">
    <property type="entry name" value="ARGE_DAPE_CPG2_1"/>
    <property type="match status" value="1"/>
</dbReference>
<comment type="caution">
    <text evidence="7">The sequence shown here is derived from an EMBL/GenBank/DDBJ whole genome shotgun (WGS) entry which is preliminary data.</text>
</comment>
<dbReference type="PANTHER" id="PTHR32494:SF19">
    <property type="entry name" value="ALLANTOATE DEIMINASE-RELATED"/>
    <property type="match status" value="1"/>
</dbReference>
<comment type="similarity">
    <text evidence="2">Belongs to the peptidase M20 family.</text>
</comment>
<evidence type="ECO:0000256" key="6">
    <source>
        <dbReference type="ARBA" id="ARBA00023211"/>
    </source>
</evidence>
<evidence type="ECO:0000256" key="3">
    <source>
        <dbReference type="ARBA" id="ARBA00011738"/>
    </source>
</evidence>
<dbReference type="SUPFAM" id="SSF55031">
    <property type="entry name" value="Bacterial exopeptidase dimerisation domain"/>
    <property type="match status" value="1"/>
</dbReference>
<dbReference type="GO" id="GO:0016787">
    <property type="term" value="F:hydrolase activity"/>
    <property type="evidence" value="ECO:0007669"/>
    <property type="project" value="UniProtKB-KW"/>
</dbReference>
<proteinExistence type="inferred from homology"/>
<evidence type="ECO:0000256" key="2">
    <source>
        <dbReference type="ARBA" id="ARBA00006153"/>
    </source>
</evidence>
<organism evidence="7 8">
    <name type="scientific">Bradyrhizobium jicamae</name>
    <dbReference type="NCBI Taxonomy" id="280332"/>
    <lineage>
        <taxon>Bacteria</taxon>
        <taxon>Pseudomonadati</taxon>
        <taxon>Pseudomonadota</taxon>
        <taxon>Alphaproteobacteria</taxon>
        <taxon>Hyphomicrobiales</taxon>
        <taxon>Nitrobacteraceae</taxon>
        <taxon>Bradyrhizobium</taxon>
    </lineage>
</organism>
<keyword evidence="8" id="KW-1185">Reference proteome</keyword>
<dbReference type="SUPFAM" id="SSF53187">
    <property type="entry name" value="Zn-dependent exopeptidases"/>
    <property type="match status" value="1"/>
</dbReference>
<dbReference type="PIRSF" id="PIRSF001235">
    <property type="entry name" value="Amidase_carbamoylase"/>
    <property type="match status" value="1"/>
</dbReference>
<evidence type="ECO:0000313" key="7">
    <source>
        <dbReference type="EMBL" id="MBR0795275.1"/>
    </source>
</evidence>
<gene>
    <name evidence="7" type="ORF">JQ615_07740</name>
</gene>
<keyword evidence="4" id="KW-0479">Metal-binding</keyword>
<evidence type="ECO:0000313" key="8">
    <source>
        <dbReference type="Proteomes" id="UP001315278"/>
    </source>
</evidence>
<name>A0ABS5FER2_9BRAD</name>
<sequence length="450" mass="47692">MRRGQRGRACRTGHRPVHQPLASALTGGSVTKSNLPLDAGRLWSDIMALADITDPARPYTRRSFTTRFLEGRSWLARRFAEAGLTTRIDTAGNLIGRVEGRNPALGVIAVGSHSDTVPSGGRFDGIAGVATGLEIARALRDSGARLDHSLEIIDFLAEEPSEYGLSCVGSRGMTGSLDDRMLDLVEPGGEKLRDALRRVGGDPDRLPGARRSDILAFLELHIEQGIVLESQSLDIGVVSSIVGIRRLEIIFDGEADHAGTTPLQLRHDALVAAASTVSAVRRIAEQLDSEGLGYFVATVGILGVEPSASNIVPGRCTIVVDARTTNPALTKRFVAALDHESEAAATAARVRRSAFTTLSDGPPVACDQGLLALLRDAARDLGLAQTDLPSGAGHDAAFMSRICRSAMVFVPCRAGKSHAPEEWADQDAVAAGAAVILQAVKALDQSLQRR</sequence>
<evidence type="ECO:0000256" key="4">
    <source>
        <dbReference type="ARBA" id="ARBA00022723"/>
    </source>
</evidence>
<dbReference type="CDD" id="cd03884">
    <property type="entry name" value="M20_bAS"/>
    <property type="match status" value="1"/>
</dbReference>
<dbReference type="InterPro" id="IPR010158">
    <property type="entry name" value="Amidase_Cbmase"/>
</dbReference>
<reference evidence="8" key="1">
    <citation type="journal article" date="2021" name="ISME J.">
        <title>Evolutionary origin and ecological implication of a unique nif island in free-living Bradyrhizobium lineages.</title>
        <authorList>
            <person name="Tao J."/>
        </authorList>
    </citation>
    <scope>NUCLEOTIDE SEQUENCE [LARGE SCALE GENOMIC DNA]</scope>
    <source>
        <strain evidence="8">SZCCT0434</strain>
    </source>
</reference>
<accession>A0ABS5FER2</accession>
<dbReference type="Gene3D" id="3.40.630.10">
    <property type="entry name" value="Zn peptidases"/>
    <property type="match status" value="1"/>
</dbReference>
<dbReference type="EMBL" id="JAFCJH010000006">
    <property type="protein sequence ID" value="MBR0795275.1"/>
    <property type="molecule type" value="Genomic_DNA"/>
</dbReference>
<dbReference type="Proteomes" id="UP001315278">
    <property type="component" value="Unassembled WGS sequence"/>
</dbReference>
<dbReference type="PANTHER" id="PTHR32494">
    <property type="entry name" value="ALLANTOATE DEIMINASE-RELATED"/>
    <property type="match status" value="1"/>
</dbReference>
<keyword evidence="5 7" id="KW-0378">Hydrolase</keyword>
<comment type="cofactor">
    <cofactor evidence="1">
        <name>Mn(2+)</name>
        <dbReference type="ChEBI" id="CHEBI:29035"/>
    </cofactor>
</comment>
<evidence type="ECO:0000256" key="5">
    <source>
        <dbReference type="ARBA" id="ARBA00022801"/>
    </source>
</evidence>
<dbReference type="NCBIfam" id="NF009531">
    <property type="entry name" value="PRK12893.1-5"/>
    <property type="match status" value="1"/>
</dbReference>
<keyword evidence="6" id="KW-0464">Manganese</keyword>